<dbReference type="InterPro" id="IPR020846">
    <property type="entry name" value="MFS_dom"/>
</dbReference>
<evidence type="ECO:0000256" key="3">
    <source>
        <dbReference type="ARBA" id="ARBA00022692"/>
    </source>
</evidence>
<comment type="caution">
    <text evidence="9">The sequence shown here is derived from an EMBL/GenBank/DDBJ whole genome shotgun (WGS) entry which is preliminary data.</text>
</comment>
<feature type="transmembrane region" description="Helical" evidence="7">
    <location>
        <begin position="118"/>
        <end position="136"/>
    </location>
</feature>
<keyword evidence="2" id="KW-0813">Transport</keyword>
<dbReference type="Gene3D" id="1.20.1250.20">
    <property type="entry name" value="MFS general substrate transporter like domains"/>
    <property type="match status" value="1"/>
</dbReference>
<sequence length="532" mass="56165">MDQPAEKTTDAVAGGHSAGAVNNNNGNVAPAQDEADSQSTPPKLSRSQSIALVAAVSGAGFLNTFSSQAAVITLPTISRDLNIPPGRQQLVISVYGLAFGCFLLLWGRVADVFNKRMIFVVGSVWVTLSTAVTAFAPNEGAFHAFRALQGIGAAANVPTAIGVLGTTFARGKARIYAFSFYSAATPLGSVLGNLLSGFIASYTSWKWVFGVLAILAACVTIAGYFTIPPQKSSRNSTDARLLDRLDLLGAILSTTGLGSLLYVLSTGNQAGWATPWVPVVIVVAVALIIGFIVWETHLEARNNCPPLLRVSLFRTRDFSASMAVMCMLFASFNGFLVYTTIFYQDYQQLSALQTTLRFIPTGVVGVVMAISIAPLLSRISTVPVLLAGSLSTSISSLLFAVPIPTDTSYFKYGLWAMILATLGADSTTPCLYSIVSHAVSDEYQAVAGAMLNVSMQLGRVLGLAIATATQTAVTAKARHAHVGGDTSVLPWDESSLKGLRAANWLNFSFGIASLVIIITVFSRSAKPARNNV</sequence>
<keyword evidence="10" id="KW-1185">Reference proteome</keyword>
<keyword evidence="5 7" id="KW-0472">Membrane</keyword>
<dbReference type="Proteomes" id="UP001144673">
    <property type="component" value="Unassembled WGS sequence"/>
</dbReference>
<evidence type="ECO:0000259" key="8">
    <source>
        <dbReference type="PROSITE" id="PS50850"/>
    </source>
</evidence>
<evidence type="ECO:0000256" key="4">
    <source>
        <dbReference type="ARBA" id="ARBA00022989"/>
    </source>
</evidence>
<feature type="region of interest" description="Disordered" evidence="6">
    <location>
        <begin position="1"/>
        <end position="43"/>
    </location>
</feature>
<feature type="transmembrane region" description="Helical" evidence="7">
    <location>
        <begin position="318"/>
        <end position="338"/>
    </location>
</feature>
<feature type="transmembrane region" description="Helical" evidence="7">
    <location>
        <begin position="50"/>
        <end position="77"/>
    </location>
</feature>
<evidence type="ECO:0000256" key="5">
    <source>
        <dbReference type="ARBA" id="ARBA00023136"/>
    </source>
</evidence>
<evidence type="ECO:0000256" key="2">
    <source>
        <dbReference type="ARBA" id="ARBA00022448"/>
    </source>
</evidence>
<comment type="subcellular location">
    <subcellularLocation>
        <location evidence="1">Membrane</location>
        <topology evidence="1">Multi-pass membrane protein</topology>
    </subcellularLocation>
</comment>
<feature type="transmembrane region" description="Helical" evidence="7">
    <location>
        <begin position="207"/>
        <end position="227"/>
    </location>
</feature>
<feature type="transmembrane region" description="Helical" evidence="7">
    <location>
        <begin position="384"/>
        <end position="403"/>
    </location>
</feature>
<feature type="compositionally biased region" description="Low complexity" evidence="6">
    <location>
        <begin position="11"/>
        <end position="29"/>
    </location>
</feature>
<feature type="transmembrane region" description="Helical" evidence="7">
    <location>
        <begin position="148"/>
        <end position="168"/>
    </location>
</feature>
<dbReference type="PANTHER" id="PTHR42718">
    <property type="entry name" value="MAJOR FACILITATOR SUPERFAMILY MULTIDRUG TRANSPORTER MFSC"/>
    <property type="match status" value="1"/>
</dbReference>
<evidence type="ECO:0000256" key="1">
    <source>
        <dbReference type="ARBA" id="ARBA00004141"/>
    </source>
</evidence>
<dbReference type="Gene3D" id="1.20.1720.10">
    <property type="entry name" value="Multidrug resistance protein D"/>
    <property type="match status" value="1"/>
</dbReference>
<dbReference type="InterPro" id="IPR011701">
    <property type="entry name" value="MFS"/>
</dbReference>
<evidence type="ECO:0000313" key="10">
    <source>
        <dbReference type="Proteomes" id="UP001144673"/>
    </source>
</evidence>
<evidence type="ECO:0000313" key="9">
    <source>
        <dbReference type="EMBL" id="KAJ4159446.1"/>
    </source>
</evidence>
<proteinExistence type="predicted"/>
<dbReference type="GeneID" id="80895506"/>
<gene>
    <name evidence="9" type="ORF">LMH87_008347</name>
</gene>
<keyword evidence="4 7" id="KW-1133">Transmembrane helix</keyword>
<feature type="transmembrane region" description="Helical" evidence="7">
    <location>
        <begin position="89"/>
        <end position="106"/>
    </location>
</feature>
<accession>A0A9W8QK91</accession>
<feature type="transmembrane region" description="Helical" evidence="7">
    <location>
        <begin position="180"/>
        <end position="201"/>
    </location>
</feature>
<feature type="transmembrane region" description="Helical" evidence="7">
    <location>
        <begin position="358"/>
        <end position="377"/>
    </location>
</feature>
<dbReference type="GO" id="GO:0022857">
    <property type="term" value="F:transmembrane transporter activity"/>
    <property type="evidence" value="ECO:0007669"/>
    <property type="project" value="InterPro"/>
</dbReference>
<dbReference type="PANTHER" id="PTHR42718:SF9">
    <property type="entry name" value="MAJOR FACILITATOR SUPERFAMILY MULTIDRUG TRANSPORTER MFSC"/>
    <property type="match status" value="1"/>
</dbReference>
<dbReference type="InterPro" id="IPR036259">
    <property type="entry name" value="MFS_trans_sf"/>
</dbReference>
<protein>
    <recommendedName>
        <fullName evidence="8">Major facilitator superfamily (MFS) profile domain-containing protein</fullName>
    </recommendedName>
</protein>
<dbReference type="EMBL" id="JAJHUN010000005">
    <property type="protein sequence ID" value="KAJ4159446.1"/>
    <property type="molecule type" value="Genomic_DNA"/>
</dbReference>
<dbReference type="PROSITE" id="PS50850">
    <property type="entry name" value="MFS"/>
    <property type="match status" value="1"/>
</dbReference>
<reference evidence="9" key="1">
    <citation type="journal article" date="2023" name="Access Microbiol">
        <title>De-novo genome assembly for Akanthomyces muscarius, a biocontrol agent of insect agricultural pests.</title>
        <authorList>
            <person name="Erdos Z."/>
            <person name="Studholme D.J."/>
            <person name="Raymond B."/>
            <person name="Sharma M."/>
        </authorList>
    </citation>
    <scope>NUCLEOTIDE SEQUENCE</scope>
    <source>
        <strain evidence="9">Ve6</strain>
    </source>
</reference>
<feature type="transmembrane region" description="Helical" evidence="7">
    <location>
        <begin position="247"/>
        <end position="264"/>
    </location>
</feature>
<feature type="transmembrane region" description="Helical" evidence="7">
    <location>
        <begin position="276"/>
        <end position="297"/>
    </location>
</feature>
<feature type="domain" description="Major facilitator superfamily (MFS) profile" evidence="8">
    <location>
        <begin position="52"/>
        <end position="525"/>
    </location>
</feature>
<feature type="transmembrane region" description="Helical" evidence="7">
    <location>
        <begin position="501"/>
        <end position="521"/>
    </location>
</feature>
<dbReference type="AlphaFoldDB" id="A0A9W8QK91"/>
<evidence type="ECO:0000256" key="6">
    <source>
        <dbReference type="SAM" id="MobiDB-lite"/>
    </source>
</evidence>
<dbReference type="KEGG" id="amus:LMH87_008347"/>
<dbReference type="GO" id="GO:0016020">
    <property type="term" value="C:membrane"/>
    <property type="evidence" value="ECO:0007669"/>
    <property type="project" value="UniProtKB-SubCell"/>
</dbReference>
<dbReference type="RefSeq" id="XP_056057445.1">
    <property type="nucleotide sequence ID" value="XM_056197337.1"/>
</dbReference>
<keyword evidence="3 7" id="KW-0812">Transmembrane</keyword>
<dbReference type="SUPFAM" id="SSF103473">
    <property type="entry name" value="MFS general substrate transporter"/>
    <property type="match status" value="2"/>
</dbReference>
<organism evidence="9 10">
    <name type="scientific">Akanthomyces muscarius</name>
    <name type="common">Entomopathogenic fungus</name>
    <name type="synonym">Lecanicillium muscarium</name>
    <dbReference type="NCBI Taxonomy" id="2231603"/>
    <lineage>
        <taxon>Eukaryota</taxon>
        <taxon>Fungi</taxon>
        <taxon>Dikarya</taxon>
        <taxon>Ascomycota</taxon>
        <taxon>Pezizomycotina</taxon>
        <taxon>Sordariomycetes</taxon>
        <taxon>Hypocreomycetidae</taxon>
        <taxon>Hypocreales</taxon>
        <taxon>Cordycipitaceae</taxon>
        <taxon>Akanthomyces</taxon>
    </lineage>
</organism>
<name>A0A9W8QK91_AKAMU</name>
<evidence type="ECO:0000256" key="7">
    <source>
        <dbReference type="SAM" id="Phobius"/>
    </source>
</evidence>
<dbReference type="Pfam" id="PF07690">
    <property type="entry name" value="MFS_1"/>
    <property type="match status" value="1"/>
</dbReference>